<dbReference type="EMBL" id="JAGXEW010000069">
    <property type="protein sequence ID" value="KAK1150086.1"/>
    <property type="molecule type" value="Genomic_DNA"/>
</dbReference>
<evidence type="ECO:0000313" key="1">
    <source>
        <dbReference type="EMBL" id="KAK1143073.1"/>
    </source>
</evidence>
<proteinExistence type="predicted"/>
<name>A0AAD8CEB2_ACIOX</name>
<dbReference type="Proteomes" id="UP001230051">
    <property type="component" value="Unassembled WGS sequence"/>
</dbReference>
<gene>
    <name evidence="2" type="ORF">AOXY_G34539</name>
    <name evidence="1" type="ORF">AOXY_G36792</name>
</gene>
<protein>
    <submittedName>
        <fullName evidence="1">Uncharacterized protein</fullName>
    </submittedName>
</protein>
<dbReference type="EMBL" id="JAGXEW010000239">
    <property type="protein sequence ID" value="KAK1143073.1"/>
    <property type="molecule type" value="Genomic_DNA"/>
</dbReference>
<accession>A0AAD8CEB2</accession>
<organism evidence="1 3">
    <name type="scientific">Acipenser oxyrinchus oxyrinchus</name>
    <dbReference type="NCBI Taxonomy" id="40147"/>
    <lineage>
        <taxon>Eukaryota</taxon>
        <taxon>Metazoa</taxon>
        <taxon>Chordata</taxon>
        <taxon>Craniata</taxon>
        <taxon>Vertebrata</taxon>
        <taxon>Euteleostomi</taxon>
        <taxon>Actinopterygii</taxon>
        <taxon>Chondrostei</taxon>
        <taxon>Acipenseriformes</taxon>
        <taxon>Acipenseridae</taxon>
        <taxon>Acipenser</taxon>
    </lineage>
</organism>
<evidence type="ECO:0000313" key="2">
    <source>
        <dbReference type="EMBL" id="KAK1150086.1"/>
    </source>
</evidence>
<reference evidence="1" key="1">
    <citation type="submission" date="2022-02" db="EMBL/GenBank/DDBJ databases">
        <title>Atlantic sturgeon de novo genome assembly.</title>
        <authorList>
            <person name="Stock M."/>
            <person name="Klopp C."/>
            <person name="Guiguen Y."/>
            <person name="Cabau C."/>
            <person name="Parinello H."/>
            <person name="Santidrian Yebra-Pimentel E."/>
            <person name="Kuhl H."/>
            <person name="Dirks R.P."/>
            <person name="Guessner J."/>
            <person name="Wuertz S."/>
            <person name="Du K."/>
            <person name="Schartl M."/>
        </authorList>
    </citation>
    <scope>NUCLEOTIDE SEQUENCE</scope>
    <source>
        <strain evidence="1">STURGEONOMICS-FGT-2020</strain>
        <tissue evidence="1">Whole blood</tissue>
    </source>
</reference>
<evidence type="ECO:0000313" key="3">
    <source>
        <dbReference type="Proteomes" id="UP001230051"/>
    </source>
</evidence>
<comment type="caution">
    <text evidence="1">The sequence shown here is derived from an EMBL/GenBank/DDBJ whole genome shotgun (WGS) entry which is preliminary data.</text>
</comment>
<dbReference type="AlphaFoldDB" id="A0AAD8CEB2"/>
<keyword evidence="3" id="KW-1185">Reference proteome</keyword>
<sequence>MHMSCESTEMLITDMSEEEKAWLDQIKVPDGKSLTPMEQHLHNLAKPHNQHEAILFEIIAQLMAGENYQYIRTRKLCSEETCSCP</sequence>